<dbReference type="InterPro" id="IPR016187">
    <property type="entry name" value="CTDL_fold"/>
</dbReference>
<feature type="transmembrane region" description="Helical" evidence="3">
    <location>
        <begin position="36"/>
        <end position="58"/>
    </location>
</feature>
<dbReference type="PANTHER" id="PTHR22803">
    <property type="entry name" value="MANNOSE, PHOSPHOLIPASE, LECTIN RECEPTOR RELATED"/>
    <property type="match status" value="1"/>
</dbReference>
<keyword evidence="1" id="KW-0430">Lectin</keyword>
<dbReference type="SUPFAM" id="SSF56436">
    <property type="entry name" value="C-type lectin-like"/>
    <property type="match status" value="1"/>
</dbReference>
<dbReference type="GeneTree" id="ENSGT00940000162036"/>
<dbReference type="GO" id="GO:0030246">
    <property type="term" value="F:carbohydrate binding"/>
    <property type="evidence" value="ECO:0007669"/>
    <property type="project" value="UniProtKB-KW"/>
</dbReference>
<evidence type="ECO:0000313" key="6">
    <source>
        <dbReference type="Proteomes" id="UP000694569"/>
    </source>
</evidence>
<keyword evidence="3" id="KW-0812">Transmembrane</keyword>
<reference evidence="5" key="1">
    <citation type="submission" date="2025-08" db="UniProtKB">
        <authorList>
            <consortium name="Ensembl"/>
        </authorList>
    </citation>
    <scope>IDENTIFICATION</scope>
</reference>
<dbReference type="PROSITE" id="PS50041">
    <property type="entry name" value="C_TYPE_LECTIN_2"/>
    <property type="match status" value="1"/>
</dbReference>
<dbReference type="InterPro" id="IPR050111">
    <property type="entry name" value="C-type_lectin/snaclec_domain"/>
</dbReference>
<dbReference type="Ensembl" id="ENSLLET00000002517.1">
    <property type="protein sequence ID" value="ENSLLEP00000002414.1"/>
    <property type="gene ID" value="ENSLLEG00000001563.1"/>
</dbReference>
<evidence type="ECO:0000256" key="1">
    <source>
        <dbReference type="ARBA" id="ARBA00022734"/>
    </source>
</evidence>
<evidence type="ECO:0000313" key="5">
    <source>
        <dbReference type="Ensembl" id="ENSLLEP00000002414.1"/>
    </source>
</evidence>
<dbReference type="InterPro" id="IPR001304">
    <property type="entry name" value="C-type_lectin-like"/>
</dbReference>
<dbReference type="SMART" id="SM00034">
    <property type="entry name" value="CLECT"/>
    <property type="match status" value="1"/>
</dbReference>
<organism evidence="5 6">
    <name type="scientific">Leptobrachium leishanense</name>
    <name type="common">Leishan spiny toad</name>
    <dbReference type="NCBI Taxonomy" id="445787"/>
    <lineage>
        <taxon>Eukaryota</taxon>
        <taxon>Metazoa</taxon>
        <taxon>Chordata</taxon>
        <taxon>Craniata</taxon>
        <taxon>Vertebrata</taxon>
        <taxon>Euteleostomi</taxon>
        <taxon>Amphibia</taxon>
        <taxon>Batrachia</taxon>
        <taxon>Anura</taxon>
        <taxon>Pelobatoidea</taxon>
        <taxon>Megophryidae</taxon>
        <taxon>Leptobrachium</taxon>
    </lineage>
</organism>
<dbReference type="InterPro" id="IPR018378">
    <property type="entry name" value="C-type_lectin_CS"/>
</dbReference>
<dbReference type="Gene3D" id="3.10.100.10">
    <property type="entry name" value="Mannose-Binding Protein A, subunit A"/>
    <property type="match status" value="1"/>
</dbReference>
<dbReference type="PROSITE" id="PS00615">
    <property type="entry name" value="C_TYPE_LECTIN_1"/>
    <property type="match status" value="1"/>
</dbReference>
<evidence type="ECO:0000256" key="3">
    <source>
        <dbReference type="SAM" id="Phobius"/>
    </source>
</evidence>
<evidence type="ECO:0000259" key="4">
    <source>
        <dbReference type="PROSITE" id="PS50041"/>
    </source>
</evidence>
<dbReference type="InterPro" id="IPR033989">
    <property type="entry name" value="CD209-like_CTLD"/>
</dbReference>
<dbReference type="CDD" id="cd03590">
    <property type="entry name" value="CLECT_DC-SIGN_like"/>
    <property type="match status" value="1"/>
</dbReference>
<reference evidence="5" key="2">
    <citation type="submission" date="2025-09" db="UniProtKB">
        <authorList>
            <consortium name="Ensembl"/>
        </authorList>
    </citation>
    <scope>IDENTIFICATION</scope>
</reference>
<proteinExistence type="predicted"/>
<accession>A0A8C5LS34</accession>
<sequence>MSNDYPDHCFLQPDDNTENNKAFKMSFGFPLPSSRLVVGICTLSTICFVTIIILIVALRNPGEPEADRTLEYTMGNLSVSVNSRIERVSQDGNKIMDKLKEMDTSVQKALSDIAQEKLQADVQRVIRALGRLADEVRKLRVNGTKEEECPSGWSYFSLSCYYVSKIGKSWGDSEKICKAKDSHLVVINSEDEQNFVGSIANQQFTWIGLTDADGEWKWVDGTSYSATPKNWIPGQPDNYFGHGLGGGEDCAHLYSNSEWNDDHCIRSYRYMCEKEL</sequence>
<dbReference type="Pfam" id="PF00059">
    <property type="entry name" value="Lectin_C"/>
    <property type="match status" value="1"/>
</dbReference>
<keyword evidence="2" id="KW-1015">Disulfide bond</keyword>
<dbReference type="Proteomes" id="UP000694569">
    <property type="component" value="Unplaced"/>
</dbReference>
<keyword evidence="3" id="KW-0472">Membrane</keyword>
<protein>
    <recommendedName>
        <fullName evidence="4">C-type lectin domain-containing protein</fullName>
    </recommendedName>
</protein>
<keyword evidence="3" id="KW-1133">Transmembrane helix</keyword>
<name>A0A8C5LS34_9ANUR</name>
<keyword evidence="6" id="KW-1185">Reference proteome</keyword>
<evidence type="ECO:0000256" key="2">
    <source>
        <dbReference type="ARBA" id="ARBA00023157"/>
    </source>
</evidence>
<dbReference type="InterPro" id="IPR016186">
    <property type="entry name" value="C-type_lectin-like/link_sf"/>
</dbReference>
<feature type="domain" description="C-type lectin" evidence="4">
    <location>
        <begin position="156"/>
        <end position="273"/>
    </location>
</feature>
<dbReference type="OrthoDB" id="2142683at2759"/>
<dbReference type="AlphaFoldDB" id="A0A8C5LS34"/>